<keyword evidence="6" id="KW-0472">Membrane</keyword>
<evidence type="ECO:0000256" key="1">
    <source>
        <dbReference type="ARBA" id="ARBA00002591"/>
    </source>
</evidence>
<reference evidence="7 8" key="1">
    <citation type="submission" date="2015-10" db="EMBL/GenBank/DDBJ databases">
        <title>Candidatus Desulfofervidus auxilii, a hydrogenotrophic sulfate-reducing bacterium involved in the thermophilic anaerobic oxidation of methane.</title>
        <authorList>
            <person name="Krukenberg V."/>
            <person name="Richter M."/>
            <person name="Wegener G."/>
        </authorList>
    </citation>
    <scope>NUCLEOTIDE SEQUENCE [LARGE SCALE GENOMIC DNA]</scope>
    <source>
        <strain evidence="7 8">HS1</strain>
    </source>
</reference>
<feature type="transmembrane region" description="Helical" evidence="6">
    <location>
        <begin position="12"/>
        <end position="33"/>
    </location>
</feature>
<dbReference type="RefSeq" id="WP_066061150.1">
    <property type="nucleotide sequence ID" value="NZ_CP013015.1"/>
</dbReference>
<keyword evidence="8" id="KW-1185">Reference proteome</keyword>
<dbReference type="KEGG" id="daw:HS1_000759"/>
<dbReference type="AlphaFoldDB" id="A0A7U4QJN7"/>
<comment type="function">
    <text evidence="1 5">Assembles around the rod to form the L-ring and probably protects the motor/basal body from shearing forces during rotation.</text>
</comment>
<evidence type="ECO:0000313" key="8">
    <source>
        <dbReference type="Proteomes" id="UP000070560"/>
    </source>
</evidence>
<dbReference type="GO" id="GO:0009428">
    <property type="term" value="C:bacterial-type flagellum basal body, distal rod, P ring"/>
    <property type="evidence" value="ECO:0007669"/>
    <property type="project" value="InterPro"/>
</dbReference>
<protein>
    <recommendedName>
        <fullName evidence="5">Flagellar P-ring protein</fullName>
    </recommendedName>
    <alternativeName>
        <fullName evidence="5">Basal body P-ring protein</fullName>
    </alternativeName>
</protein>
<dbReference type="Proteomes" id="UP000070560">
    <property type="component" value="Chromosome"/>
</dbReference>
<keyword evidence="6" id="KW-0812">Transmembrane</keyword>
<organism evidence="7 8">
    <name type="scientific">Desulfofervidus auxilii</name>
    <dbReference type="NCBI Taxonomy" id="1621989"/>
    <lineage>
        <taxon>Bacteria</taxon>
        <taxon>Pseudomonadati</taxon>
        <taxon>Thermodesulfobacteriota</taxon>
        <taxon>Candidatus Desulfofervidia</taxon>
        <taxon>Candidatus Desulfofervidales</taxon>
        <taxon>Candidatus Desulfofervidaceae</taxon>
        <taxon>Candidatus Desulfofervidus</taxon>
    </lineage>
</organism>
<evidence type="ECO:0000256" key="3">
    <source>
        <dbReference type="ARBA" id="ARBA00022729"/>
    </source>
</evidence>
<keyword evidence="3" id="KW-0732">Signal</keyword>
<keyword evidence="7" id="KW-0282">Flagellum</keyword>
<dbReference type="NCBIfam" id="NF003676">
    <property type="entry name" value="PRK05303.1"/>
    <property type="match status" value="1"/>
</dbReference>
<comment type="similarity">
    <text evidence="5">Belongs to the FlgI family.</text>
</comment>
<dbReference type="OrthoDB" id="9786431at2"/>
<dbReference type="EMBL" id="CP013015">
    <property type="protein sequence ID" value="AMM40564.1"/>
    <property type="molecule type" value="Genomic_DNA"/>
</dbReference>
<dbReference type="GO" id="GO:0005198">
    <property type="term" value="F:structural molecule activity"/>
    <property type="evidence" value="ECO:0007669"/>
    <property type="project" value="InterPro"/>
</dbReference>
<dbReference type="PANTHER" id="PTHR30381:SF0">
    <property type="entry name" value="FLAGELLAR P-RING PROTEIN"/>
    <property type="match status" value="1"/>
</dbReference>
<keyword evidence="6" id="KW-1133">Transmembrane helix</keyword>
<dbReference type="InterPro" id="IPR001782">
    <property type="entry name" value="Flag_FlgI"/>
</dbReference>
<dbReference type="PANTHER" id="PTHR30381">
    <property type="entry name" value="FLAGELLAR P-RING PERIPLASMIC PROTEIN FLGI"/>
    <property type="match status" value="1"/>
</dbReference>
<dbReference type="GO" id="GO:0071973">
    <property type="term" value="P:bacterial-type flagellum-dependent cell motility"/>
    <property type="evidence" value="ECO:0007669"/>
    <property type="project" value="InterPro"/>
</dbReference>
<comment type="subunit">
    <text evidence="5">The basal body constitutes a major portion of the flagellar organelle and consists of four rings (L,P,S, and M) mounted on a central rod.</text>
</comment>
<evidence type="ECO:0000313" key="7">
    <source>
        <dbReference type="EMBL" id="AMM40564.1"/>
    </source>
</evidence>
<name>A0A7U4QJN7_DESA2</name>
<proteinExistence type="inferred from homology"/>
<dbReference type="GO" id="GO:0030288">
    <property type="term" value="C:outer membrane-bounded periplasmic space"/>
    <property type="evidence" value="ECO:0007669"/>
    <property type="project" value="InterPro"/>
</dbReference>
<comment type="subcellular location">
    <subcellularLocation>
        <location evidence="2 5">Bacterial flagellum basal body</location>
    </subcellularLocation>
</comment>
<dbReference type="PRINTS" id="PR01010">
    <property type="entry name" value="FLGPRINGFLGI"/>
</dbReference>
<keyword evidence="7" id="KW-0966">Cell projection</keyword>
<evidence type="ECO:0000256" key="5">
    <source>
        <dbReference type="HAMAP-Rule" id="MF_00416"/>
    </source>
</evidence>
<evidence type="ECO:0000256" key="6">
    <source>
        <dbReference type="SAM" id="Phobius"/>
    </source>
</evidence>
<keyword evidence="7" id="KW-0969">Cilium</keyword>
<dbReference type="HAMAP" id="MF_00416">
    <property type="entry name" value="FlgI"/>
    <property type="match status" value="1"/>
</dbReference>
<keyword evidence="4 5" id="KW-0975">Bacterial flagellum</keyword>
<gene>
    <name evidence="5" type="primary">flgI</name>
    <name evidence="7" type="ORF">HS1_000759</name>
</gene>
<evidence type="ECO:0000256" key="2">
    <source>
        <dbReference type="ARBA" id="ARBA00004117"/>
    </source>
</evidence>
<accession>A0A7U4QJN7</accession>
<evidence type="ECO:0000256" key="4">
    <source>
        <dbReference type="ARBA" id="ARBA00023143"/>
    </source>
</evidence>
<dbReference type="Pfam" id="PF02119">
    <property type="entry name" value="FlgI"/>
    <property type="match status" value="1"/>
</dbReference>
<sequence length="403" mass="43369">MFGHFRTKGKRHLYVIFIFYSLFSIFLSTNSFAVRIKDIASIQGVRPNQLIGYGLVTGLNGTGDKTDQIKFIAQSVANMLRNMGINVPFKDVSKIRLKNVAAVMVTANIPPFAKIGTTIDVLVSSIGDAKSLQGGALALTPLKGADGKVYALAQGPISIGGFGATGAAGGGIQKNHLTVGRIVNGAIIERQIPFDITRKQQLNITLDICDFTTILRICDTINHRFGEYIARPVDGRTIDLHIPDSYKNNPVKFIALVENISVEPDTIAKVIINERTGTVVIGEDVKISTVAVTHGNLTIEIKEQKQVYPAYPFAPEPPPETKGAVIPPEKGMVTVPGGQTVIVPETEIKIEEEKKPLAILPKTATIGELVRALNAIGVTPRDLISILQAIKSAGALHAELEII</sequence>